<keyword evidence="1" id="KW-0812">Transmembrane</keyword>
<keyword evidence="1" id="KW-0472">Membrane</keyword>
<dbReference type="AlphaFoldDB" id="A0A1F7G7X4"/>
<organism evidence="2 3">
    <name type="scientific">Candidatus Roizmanbacteria bacterium RIFCSPHIGHO2_01_FULL_39_12c</name>
    <dbReference type="NCBI Taxonomy" id="1802031"/>
    <lineage>
        <taxon>Bacteria</taxon>
        <taxon>Candidatus Roizmaniibacteriota</taxon>
    </lineage>
</organism>
<name>A0A1F7G7X4_9BACT</name>
<sequence>MDKTYNDFRLIFQSIANIIESFACLVNLYLKYLIITIWVRLELYYSKNKNLYEKGVKLTKNPLLCSYLLLDIGYQINFIYSYPITNIYYRIS</sequence>
<evidence type="ECO:0000313" key="2">
    <source>
        <dbReference type="EMBL" id="OGK15019.1"/>
    </source>
</evidence>
<dbReference type="EMBL" id="MFZG01000043">
    <property type="protein sequence ID" value="OGK15019.1"/>
    <property type="molecule type" value="Genomic_DNA"/>
</dbReference>
<feature type="transmembrane region" description="Helical" evidence="1">
    <location>
        <begin position="21"/>
        <end position="41"/>
    </location>
</feature>
<accession>A0A1F7G7X4</accession>
<dbReference type="Proteomes" id="UP000177208">
    <property type="component" value="Unassembled WGS sequence"/>
</dbReference>
<evidence type="ECO:0000256" key="1">
    <source>
        <dbReference type="SAM" id="Phobius"/>
    </source>
</evidence>
<feature type="transmembrane region" description="Helical" evidence="1">
    <location>
        <begin position="61"/>
        <end position="80"/>
    </location>
</feature>
<gene>
    <name evidence="2" type="ORF">A2774_01225</name>
</gene>
<comment type="caution">
    <text evidence="2">The sequence shown here is derived from an EMBL/GenBank/DDBJ whole genome shotgun (WGS) entry which is preliminary data.</text>
</comment>
<protein>
    <submittedName>
        <fullName evidence="2">Uncharacterized protein</fullName>
    </submittedName>
</protein>
<proteinExistence type="predicted"/>
<evidence type="ECO:0000313" key="3">
    <source>
        <dbReference type="Proteomes" id="UP000177208"/>
    </source>
</evidence>
<keyword evidence="1" id="KW-1133">Transmembrane helix</keyword>
<reference evidence="2 3" key="1">
    <citation type="journal article" date="2016" name="Nat. Commun.">
        <title>Thousands of microbial genomes shed light on interconnected biogeochemical processes in an aquifer system.</title>
        <authorList>
            <person name="Anantharaman K."/>
            <person name="Brown C.T."/>
            <person name="Hug L.A."/>
            <person name="Sharon I."/>
            <person name="Castelle C.J."/>
            <person name="Probst A.J."/>
            <person name="Thomas B.C."/>
            <person name="Singh A."/>
            <person name="Wilkins M.J."/>
            <person name="Karaoz U."/>
            <person name="Brodie E.L."/>
            <person name="Williams K.H."/>
            <person name="Hubbard S.S."/>
            <person name="Banfield J.F."/>
        </authorList>
    </citation>
    <scope>NUCLEOTIDE SEQUENCE [LARGE SCALE GENOMIC DNA]</scope>
</reference>